<keyword evidence="2" id="KW-0479">Metal-binding</keyword>
<evidence type="ECO:0000256" key="3">
    <source>
        <dbReference type="ARBA" id="ARBA00022833"/>
    </source>
</evidence>
<sequence>MSATSTTSASNKDKVRNGSCLCGAIRFTIKGDPFHYTVCHCANCKKSSGSAFMMNIWFKEEFFTLLSGQDALKAYKDPVTETGKPLTRHFCSNCGSNVYFRMSPDLPRSDVYIIQGPMIEGNEAWGPRKHSFPAKQTKWVNVELTSKEKSKL</sequence>
<gene>
    <name evidence="6" type="ORF">BDP27DRAFT_1329071</name>
</gene>
<accession>A0A9P5PRR2</accession>
<dbReference type="PANTHER" id="PTHR33337:SF40">
    <property type="entry name" value="CENP-V_GFA DOMAIN-CONTAINING PROTEIN-RELATED"/>
    <property type="match status" value="1"/>
</dbReference>
<comment type="similarity">
    <text evidence="1">Belongs to the Gfa family.</text>
</comment>
<keyword evidence="7" id="KW-1185">Reference proteome</keyword>
<evidence type="ECO:0000259" key="5">
    <source>
        <dbReference type="PROSITE" id="PS51891"/>
    </source>
</evidence>
<dbReference type="PANTHER" id="PTHR33337">
    <property type="entry name" value="GFA DOMAIN-CONTAINING PROTEIN"/>
    <property type="match status" value="1"/>
</dbReference>
<protein>
    <submittedName>
        <fullName evidence="6">Mss4-like protein</fullName>
    </submittedName>
</protein>
<feature type="domain" description="CENP-V/GFA" evidence="5">
    <location>
        <begin position="16"/>
        <end position="126"/>
    </location>
</feature>
<dbReference type="PROSITE" id="PS51891">
    <property type="entry name" value="CENP_V_GFA"/>
    <property type="match status" value="1"/>
</dbReference>
<dbReference type="Pfam" id="PF04828">
    <property type="entry name" value="GFA"/>
    <property type="match status" value="1"/>
</dbReference>
<dbReference type="Gene3D" id="3.90.1590.10">
    <property type="entry name" value="glutathione-dependent formaldehyde- activating enzyme (gfa)"/>
    <property type="match status" value="1"/>
</dbReference>
<dbReference type="InterPro" id="IPR011057">
    <property type="entry name" value="Mss4-like_sf"/>
</dbReference>
<dbReference type="AlphaFoldDB" id="A0A9P5PRR2"/>
<keyword evidence="3" id="KW-0862">Zinc</keyword>
<evidence type="ECO:0000256" key="4">
    <source>
        <dbReference type="ARBA" id="ARBA00023239"/>
    </source>
</evidence>
<dbReference type="GO" id="GO:0016846">
    <property type="term" value="F:carbon-sulfur lyase activity"/>
    <property type="evidence" value="ECO:0007669"/>
    <property type="project" value="InterPro"/>
</dbReference>
<evidence type="ECO:0000256" key="1">
    <source>
        <dbReference type="ARBA" id="ARBA00005495"/>
    </source>
</evidence>
<evidence type="ECO:0000256" key="2">
    <source>
        <dbReference type="ARBA" id="ARBA00022723"/>
    </source>
</evidence>
<keyword evidence="4" id="KW-0456">Lyase</keyword>
<dbReference type="Proteomes" id="UP000772434">
    <property type="component" value="Unassembled WGS sequence"/>
</dbReference>
<reference evidence="6" key="1">
    <citation type="submission" date="2020-11" db="EMBL/GenBank/DDBJ databases">
        <authorList>
            <consortium name="DOE Joint Genome Institute"/>
            <person name="Ahrendt S."/>
            <person name="Riley R."/>
            <person name="Andreopoulos W."/>
            <person name="Labutti K."/>
            <person name="Pangilinan J."/>
            <person name="Ruiz-Duenas F.J."/>
            <person name="Barrasa J.M."/>
            <person name="Sanchez-Garcia M."/>
            <person name="Camarero S."/>
            <person name="Miyauchi S."/>
            <person name="Serrano A."/>
            <person name="Linde D."/>
            <person name="Babiker R."/>
            <person name="Drula E."/>
            <person name="Ayuso-Fernandez I."/>
            <person name="Pacheco R."/>
            <person name="Padilla G."/>
            <person name="Ferreira P."/>
            <person name="Barriuso J."/>
            <person name="Kellner H."/>
            <person name="Castanera R."/>
            <person name="Alfaro M."/>
            <person name="Ramirez L."/>
            <person name="Pisabarro A.G."/>
            <person name="Kuo A."/>
            <person name="Tritt A."/>
            <person name="Lipzen A."/>
            <person name="He G."/>
            <person name="Yan M."/>
            <person name="Ng V."/>
            <person name="Cullen D."/>
            <person name="Martin F."/>
            <person name="Rosso M.-N."/>
            <person name="Henrissat B."/>
            <person name="Hibbett D."/>
            <person name="Martinez A.T."/>
            <person name="Grigoriev I.V."/>
        </authorList>
    </citation>
    <scope>NUCLEOTIDE SEQUENCE</scope>
    <source>
        <strain evidence="6">AH 40177</strain>
    </source>
</reference>
<dbReference type="EMBL" id="JADNRY010000075">
    <property type="protein sequence ID" value="KAF9067332.1"/>
    <property type="molecule type" value="Genomic_DNA"/>
</dbReference>
<dbReference type="InterPro" id="IPR006913">
    <property type="entry name" value="CENP-V/GFA"/>
</dbReference>
<name>A0A9P5PRR2_9AGAR</name>
<organism evidence="6 7">
    <name type="scientific">Rhodocollybia butyracea</name>
    <dbReference type="NCBI Taxonomy" id="206335"/>
    <lineage>
        <taxon>Eukaryota</taxon>
        <taxon>Fungi</taxon>
        <taxon>Dikarya</taxon>
        <taxon>Basidiomycota</taxon>
        <taxon>Agaricomycotina</taxon>
        <taxon>Agaricomycetes</taxon>
        <taxon>Agaricomycetidae</taxon>
        <taxon>Agaricales</taxon>
        <taxon>Marasmiineae</taxon>
        <taxon>Omphalotaceae</taxon>
        <taxon>Rhodocollybia</taxon>
    </lineage>
</organism>
<evidence type="ECO:0000313" key="6">
    <source>
        <dbReference type="EMBL" id="KAF9067332.1"/>
    </source>
</evidence>
<evidence type="ECO:0000313" key="7">
    <source>
        <dbReference type="Proteomes" id="UP000772434"/>
    </source>
</evidence>
<dbReference type="OrthoDB" id="9985472at2759"/>
<proteinExistence type="inferred from homology"/>
<dbReference type="SUPFAM" id="SSF51316">
    <property type="entry name" value="Mss4-like"/>
    <property type="match status" value="1"/>
</dbReference>
<dbReference type="GO" id="GO:0046872">
    <property type="term" value="F:metal ion binding"/>
    <property type="evidence" value="ECO:0007669"/>
    <property type="project" value="UniProtKB-KW"/>
</dbReference>
<comment type="caution">
    <text evidence="6">The sequence shown here is derived from an EMBL/GenBank/DDBJ whole genome shotgun (WGS) entry which is preliminary data.</text>
</comment>